<dbReference type="AlphaFoldDB" id="A0A7J4ZQY7"/>
<dbReference type="EMBL" id="VZQZ01000004">
    <property type="protein sequence ID" value="KAB0665571.1"/>
    <property type="molecule type" value="Genomic_DNA"/>
</dbReference>
<name>A0A7J4ZQY7_9BACT</name>
<protein>
    <submittedName>
        <fullName evidence="1">Uncharacterized protein</fullName>
    </submittedName>
</protein>
<gene>
    <name evidence="1" type="ORF">F6V25_07555</name>
</gene>
<comment type="caution">
    <text evidence="1">The sequence shown here is derived from an EMBL/GenBank/DDBJ whole genome shotgun (WGS) entry which is preliminary data.</text>
</comment>
<dbReference type="Proteomes" id="UP000420562">
    <property type="component" value="Unassembled WGS sequence"/>
</dbReference>
<sequence>MLNILLERYRALGGLYLRLELLILCLKLIALGRDVEAEPPNETHYRGDPRRLGHNLPVLPQPGGYCGG</sequence>
<proteinExistence type="predicted"/>
<accession>A0A7J4ZQY7</accession>
<organism evidence="1 2">
    <name type="scientific">Oryzomonas japonica</name>
    <dbReference type="NCBI Taxonomy" id="2603858"/>
    <lineage>
        <taxon>Bacteria</taxon>
        <taxon>Pseudomonadati</taxon>
        <taxon>Thermodesulfobacteriota</taxon>
        <taxon>Desulfuromonadia</taxon>
        <taxon>Geobacterales</taxon>
        <taxon>Geobacteraceae</taxon>
        <taxon>Oryzomonas</taxon>
    </lineage>
</organism>
<evidence type="ECO:0000313" key="1">
    <source>
        <dbReference type="EMBL" id="KAB0665571.1"/>
    </source>
</evidence>
<reference evidence="1 2" key="1">
    <citation type="submission" date="2019-09" db="EMBL/GenBank/DDBJ databases">
        <title>Geobacter sp. Red96, a novel strain isolated from paddy soil.</title>
        <authorList>
            <person name="Xu Z."/>
            <person name="Masuda Y."/>
            <person name="Itoh H."/>
            <person name="Senoo K."/>
        </authorList>
    </citation>
    <scope>NUCLEOTIDE SEQUENCE [LARGE SCALE GENOMIC DNA]</scope>
    <source>
        <strain evidence="1 2">Red96</strain>
    </source>
</reference>
<dbReference type="RefSeq" id="WP_151128007.1">
    <property type="nucleotide sequence ID" value="NZ_VZQZ01000004.1"/>
</dbReference>
<keyword evidence="2" id="KW-1185">Reference proteome</keyword>
<evidence type="ECO:0000313" key="2">
    <source>
        <dbReference type="Proteomes" id="UP000420562"/>
    </source>
</evidence>